<reference evidence="1" key="1">
    <citation type="submission" date="2021-02" db="EMBL/GenBank/DDBJ databases">
        <authorList>
            <person name="Nowell W R."/>
        </authorList>
    </citation>
    <scope>NUCLEOTIDE SEQUENCE</scope>
</reference>
<dbReference type="Proteomes" id="UP000663874">
    <property type="component" value="Unassembled WGS sequence"/>
</dbReference>
<evidence type="ECO:0000313" key="2">
    <source>
        <dbReference type="Proteomes" id="UP000663874"/>
    </source>
</evidence>
<comment type="caution">
    <text evidence="1">The sequence shown here is derived from an EMBL/GenBank/DDBJ whole genome shotgun (WGS) entry which is preliminary data.</text>
</comment>
<accession>A0A820FH24</accession>
<protein>
    <submittedName>
        <fullName evidence="1">Uncharacterized protein</fullName>
    </submittedName>
</protein>
<sequence length="135" mass="16089">MTLKRNCKKNKKSDRASNGERLLWKLVVFNHHVQEDLYTLKNTFPEDYQQMEQQLESAPTKNIPGKLIQTKLNTRIWEYKLSKDNRVLFFLNFKQQQVIVEYAGQHLNKRRTDQLIRKISKKLQTVMVNSQSLPV</sequence>
<name>A0A820FH24_9BILA</name>
<gene>
    <name evidence="1" type="ORF">FNK824_LOCUS39050</name>
</gene>
<dbReference type="EMBL" id="CAJOBE010024035">
    <property type="protein sequence ID" value="CAF4260548.1"/>
    <property type="molecule type" value="Genomic_DNA"/>
</dbReference>
<dbReference type="AlphaFoldDB" id="A0A820FH24"/>
<proteinExistence type="predicted"/>
<evidence type="ECO:0000313" key="1">
    <source>
        <dbReference type="EMBL" id="CAF4260548.1"/>
    </source>
</evidence>
<organism evidence="1 2">
    <name type="scientific">Rotaria sordida</name>
    <dbReference type="NCBI Taxonomy" id="392033"/>
    <lineage>
        <taxon>Eukaryota</taxon>
        <taxon>Metazoa</taxon>
        <taxon>Spiralia</taxon>
        <taxon>Gnathifera</taxon>
        <taxon>Rotifera</taxon>
        <taxon>Eurotatoria</taxon>
        <taxon>Bdelloidea</taxon>
        <taxon>Philodinida</taxon>
        <taxon>Philodinidae</taxon>
        <taxon>Rotaria</taxon>
    </lineage>
</organism>